<reference evidence="5" key="1">
    <citation type="submission" date="2016-06" db="UniProtKB">
        <authorList>
            <consortium name="WormBaseParasite"/>
        </authorList>
    </citation>
    <scope>IDENTIFICATION</scope>
</reference>
<dbReference type="GO" id="GO:1904263">
    <property type="term" value="P:positive regulation of TORC1 signaling"/>
    <property type="evidence" value="ECO:0007669"/>
    <property type="project" value="TreeGrafter"/>
</dbReference>
<dbReference type="GO" id="GO:0005829">
    <property type="term" value="C:cytosol"/>
    <property type="evidence" value="ECO:0007669"/>
    <property type="project" value="TreeGrafter"/>
</dbReference>
<organism evidence="5">
    <name type="scientific">Soboliphyme baturini</name>
    <dbReference type="NCBI Taxonomy" id="241478"/>
    <lineage>
        <taxon>Eukaryota</taxon>
        <taxon>Metazoa</taxon>
        <taxon>Ecdysozoa</taxon>
        <taxon>Nematoda</taxon>
        <taxon>Enoplea</taxon>
        <taxon>Dorylaimia</taxon>
        <taxon>Dioctophymatida</taxon>
        <taxon>Dioctophymatoidea</taxon>
        <taxon>Soboliphymatidae</taxon>
        <taxon>Soboliphyme</taxon>
    </lineage>
</organism>
<evidence type="ECO:0000313" key="5">
    <source>
        <dbReference type="WBParaSite" id="SBAD_0001350901-mRNA-1"/>
    </source>
</evidence>
<name>A0A183JB45_9BILA</name>
<evidence type="ECO:0000313" key="3">
    <source>
        <dbReference type="EMBL" id="VDP54009.1"/>
    </source>
</evidence>
<evidence type="ECO:0000313" key="4">
    <source>
        <dbReference type="Proteomes" id="UP000270296"/>
    </source>
</evidence>
<dbReference type="OrthoDB" id="30417at2759"/>
<gene>
    <name evidence="3" type="ORF">SBAD_LOCUS13093</name>
</gene>
<dbReference type="EMBL" id="UZAM01020190">
    <property type="protein sequence ID" value="VDP54009.1"/>
    <property type="molecule type" value="Genomic_DNA"/>
</dbReference>
<sequence>MLCFYAEKGDVQMSVSALLVLKGLVPYDIVDPELQKIWYQAYIDLLSRYELWSVAALVTKLCPIESINRVNQQSTAIILSCGRCKKVQPSKGCRCDKCKCVSSICNVW</sequence>
<keyword evidence="4" id="KW-1185">Reference proteome</keyword>
<proteinExistence type="predicted"/>
<dbReference type="AlphaFoldDB" id="A0A183JB45"/>
<dbReference type="GO" id="GO:0016239">
    <property type="term" value="P:positive regulation of macroautophagy"/>
    <property type="evidence" value="ECO:0007669"/>
    <property type="project" value="TreeGrafter"/>
</dbReference>
<evidence type="ECO:0000256" key="1">
    <source>
        <dbReference type="ARBA" id="ARBA00022574"/>
    </source>
</evidence>
<dbReference type="Proteomes" id="UP000270296">
    <property type="component" value="Unassembled WGS sequence"/>
</dbReference>
<dbReference type="InterPro" id="IPR037590">
    <property type="entry name" value="WDR24"/>
</dbReference>
<reference evidence="3 4" key="2">
    <citation type="submission" date="2018-11" db="EMBL/GenBank/DDBJ databases">
        <authorList>
            <consortium name="Pathogen Informatics"/>
        </authorList>
    </citation>
    <scope>NUCLEOTIDE SEQUENCE [LARGE SCALE GENOMIC DNA]</scope>
</reference>
<keyword evidence="1" id="KW-0853">WD repeat</keyword>
<accession>A0A183JB45</accession>
<protein>
    <submittedName>
        <fullName evidence="5">MYND-type domain-containing protein</fullName>
    </submittedName>
</protein>
<dbReference type="PANTHER" id="PTHR46200:SF1">
    <property type="entry name" value="GATOR COMPLEX PROTEIN WDR24"/>
    <property type="match status" value="1"/>
</dbReference>
<dbReference type="PANTHER" id="PTHR46200">
    <property type="entry name" value="GATOR COMPLEX PROTEIN WDR24"/>
    <property type="match status" value="1"/>
</dbReference>
<keyword evidence="2" id="KW-0677">Repeat</keyword>
<dbReference type="WBParaSite" id="SBAD_0001350901-mRNA-1">
    <property type="protein sequence ID" value="SBAD_0001350901-mRNA-1"/>
    <property type="gene ID" value="SBAD_0001350901"/>
</dbReference>
<evidence type="ECO:0000256" key="2">
    <source>
        <dbReference type="ARBA" id="ARBA00022737"/>
    </source>
</evidence>
<dbReference type="GO" id="GO:0061700">
    <property type="term" value="C:GATOR2 complex"/>
    <property type="evidence" value="ECO:0007669"/>
    <property type="project" value="TreeGrafter"/>
</dbReference>
<dbReference type="GO" id="GO:0005774">
    <property type="term" value="C:vacuolar membrane"/>
    <property type="evidence" value="ECO:0007669"/>
    <property type="project" value="TreeGrafter"/>
</dbReference>